<gene>
    <name evidence="2" type="ORF">CYMTET_7556</name>
</gene>
<protein>
    <submittedName>
        <fullName evidence="2">Uncharacterized protein</fullName>
    </submittedName>
</protein>
<keyword evidence="3" id="KW-1185">Reference proteome</keyword>
<proteinExistence type="predicted"/>
<feature type="region of interest" description="Disordered" evidence="1">
    <location>
        <begin position="66"/>
        <end position="156"/>
    </location>
</feature>
<evidence type="ECO:0000313" key="3">
    <source>
        <dbReference type="Proteomes" id="UP001190700"/>
    </source>
</evidence>
<organism evidence="2 3">
    <name type="scientific">Cymbomonas tetramitiformis</name>
    <dbReference type="NCBI Taxonomy" id="36881"/>
    <lineage>
        <taxon>Eukaryota</taxon>
        <taxon>Viridiplantae</taxon>
        <taxon>Chlorophyta</taxon>
        <taxon>Pyramimonadophyceae</taxon>
        <taxon>Pyramimonadales</taxon>
        <taxon>Pyramimonadaceae</taxon>
        <taxon>Cymbomonas</taxon>
    </lineage>
</organism>
<feature type="region of interest" description="Disordered" evidence="1">
    <location>
        <begin position="255"/>
        <end position="279"/>
    </location>
</feature>
<feature type="region of interest" description="Disordered" evidence="1">
    <location>
        <begin position="204"/>
        <end position="235"/>
    </location>
</feature>
<sequence>MSGQLKAGPRGSYGQRTEKDAGMQTDITGVHPSLEDQEVWEADSYSVWFPIGRGGAFGLRDAIAEHGRTTRRRQSAADDVAGGRQESRAVPTGGDLGHQGESHSGGEAAGAGAAHQTYDEGDRPGGQAGHLDRVPATGGDDRGRLARGARGPTEDLVEVELLTSNRRVVRGEWPLGERGDRWEKLRGEAAKERRRIMAWAAAVQDMQQELRSSTHPSPNGSGSPDSTGPSPWGVLRTDDEMRRLVETALAAALEKRDAGDRGSGGKGWESSPSSLRDVSKMSMGKRLGWTWSECERVIAEVRVAAAQQADLVRVKHAFGRHPAGRVKPWAFGLVDERFPRWGQEQCGLEELPDGEKLRGRKRRAARPSRGSEDEDSDDEERKRAAAKARFGSLRTATDEELRRAMDGTLSVKDITRPSGESAVLARHILHAGGALNGMDTRVARPGGDVDEGSAEWRLDPKRGLVL</sequence>
<evidence type="ECO:0000313" key="2">
    <source>
        <dbReference type="EMBL" id="KAK3284812.1"/>
    </source>
</evidence>
<feature type="compositionally biased region" description="Low complexity" evidence="1">
    <location>
        <begin position="216"/>
        <end position="233"/>
    </location>
</feature>
<feature type="region of interest" description="Disordered" evidence="1">
    <location>
        <begin position="1"/>
        <end position="37"/>
    </location>
</feature>
<evidence type="ECO:0000256" key="1">
    <source>
        <dbReference type="SAM" id="MobiDB-lite"/>
    </source>
</evidence>
<reference evidence="2 3" key="1">
    <citation type="journal article" date="2015" name="Genome Biol. Evol.">
        <title>Comparative Genomics of a Bacterivorous Green Alga Reveals Evolutionary Causalities and Consequences of Phago-Mixotrophic Mode of Nutrition.</title>
        <authorList>
            <person name="Burns J.A."/>
            <person name="Paasch A."/>
            <person name="Narechania A."/>
            <person name="Kim E."/>
        </authorList>
    </citation>
    <scope>NUCLEOTIDE SEQUENCE [LARGE SCALE GENOMIC DNA]</scope>
    <source>
        <strain evidence="2 3">PLY_AMNH</strain>
    </source>
</reference>
<comment type="caution">
    <text evidence="2">The sequence shown here is derived from an EMBL/GenBank/DDBJ whole genome shotgun (WGS) entry which is preliminary data.</text>
</comment>
<dbReference type="Proteomes" id="UP001190700">
    <property type="component" value="Unassembled WGS sequence"/>
</dbReference>
<accession>A0AAE0GV16</accession>
<feature type="region of interest" description="Disordered" evidence="1">
    <location>
        <begin position="345"/>
        <end position="392"/>
    </location>
</feature>
<dbReference type="AlphaFoldDB" id="A0AAE0GV16"/>
<name>A0AAE0GV16_9CHLO</name>
<dbReference type="EMBL" id="LGRX02002134">
    <property type="protein sequence ID" value="KAK3284812.1"/>
    <property type="molecule type" value="Genomic_DNA"/>
</dbReference>
<feature type="compositionally biased region" description="Polar residues" evidence="1">
    <location>
        <begin position="205"/>
        <end position="215"/>
    </location>
</feature>